<protein>
    <recommendedName>
        <fullName evidence="6">Protein kinase domain-containing protein</fullName>
    </recommendedName>
</protein>
<keyword evidence="3" id="KW-0418">Kinase</keyword>
<dbReference type="SUPFAM" id="SSF56112">
    <property type="entry name" value="Protein kinase-like (PK-like)"/>
    <property type="match status" value="1"/>
</dbReference>
<name>A0A8J3RP85_9ACTN</name>
<dbReference type="GO" id="GO:0004674">
    <property type="term" value="F:protein serine/threonine kinase activity"/>
    <property type="evidence" value="ECO:0007669"/>
    <property type="project" value="TreeGrafter"/>
</dbReference>
<dbReference type="GO" id="GO:0005524">
    <property type="term" value="F:ATP binding"/>
    <property type="evidence" value="ECO:0007669"/>
    <property type="project" value="UniProtKB-KW"/>
</dbReference>
<evidence type="ECO:0000313" key="7">
    <source>
        <dbReference type="EMBL" id="GIH77736.1"/>
    </source>
</evidence>
<dbReference type="RefSeq" id="WP_203892295.1">
    <property type="nucleotide sequence ID" value="NZ_BOOH01000034.1"/>
</dbReference>
<feature type="region of interest" description="Disordered" evidence="5">
    <location>
        <begin position="358"/>
        <end position="400"/>
    </location>
</feature>
<dbReference type="PROSITE" id="PS00108">
    <property type="entry name" value="PROTEIN_KINASE_ST"/>
    <property type="match status" value="1"/>
</dbReference>
<dbReference type="EMBL" id="BOOH01000034">
    <property type="protein sequence ID" value="GIH77736.1"/>
    <property type="molecule type" value="Genomic_DNA"/>
</dbReference>
<dbReference type="Proteomes" id="UP000616724">
    <property type="component" value="Unassembled WGS sequence"/>
</dbReference>
<evidence type="ECO:0000259" key="6">
    <source>
        <dbReference type="PROSITE" id="PS50011"/>
    </source>
</evidence>
<evidence type="ECO:0000256" key="4">
    <source>
        <dbReference type="ARBA" id="ARBA00022840"/>
    </source>
</evidence>
<accession>A0A8J3RP85</accession>
<evidence type="ECO:0000256" key="2">
    <source>
        <dbReference type="ARBA" id="ARBA00022741"/>
    </source>
</evidence>
<dbReference type="CDD" id="cd14014">
    <property type="entry name" value="STKc_PknB_like"/>
    <property type="match status" value="1"/>
</dbReference>
<dbReference type="PANTHER" id="PTHR43289">
    <property type="entry name" value="MITOGEN-ACTIVATED PROTEIN KINASE KINASE KINASE 20-RELATED"/>
    <property type="match status" value="1"/>
</dbReference>
<keyword evidence="8" id="KW-1185">Reference proteome</keyword>
<evidence type="ECO:0000256" key="1">
    <source>
        <dbReference type="ARBA" id="ARBA00022679"/>
    </source>
</evidence>
<dbReference type="Pfam" id="PF00069">
    <property type="entry name" value="Pkinase"/>
    <property type="match status" value="1"/>
</dbReference>
<dbReference type="PANTHER" id="PTHR43289:SF34">
    <property type="entry name" value="SERINE_THREONINE-PROTEIN KINASE YBDM-RELATED"/>
    <property type="match status" value="1"/>
</dbReference>
<keyword evidence="2" id="KW-0547">Nucleotide-binding</keyword>
<evidence type="ECO:0000313" key="8">
    <source>
        <dbReference type="Proteomes" id="UP000616724"/>
    </source>
</evidence>
<dbReference type="SUPFAM" id="SSF82171">
    <property type="entry name" value="DPP6 N-terminal domain-like"/>
    <property type="match status" value="1"/>
</dbReference>
<feature type="compositionally biased region" description="Pro residues" evidence="5">
    <location>
        <begin position="367"/>
        <end position="378"/>
    </location>
</feature>
<evidence type="ECO:0000256" key="3">
    <source>
        <dbReference type="ARBA" id="ARBA00022777"/>
    </source>
</evidence>
<feature type="region of interest" description="Disordered" evidence="5">
    <location>
        <begin position="292"/>
        <end position="332"/>
    </location>
</feature>
<dbReference type="Gene3D" id="1.10.510.10">
    <property type="entry name" value="Transferase(Phosphotransferase) domain 1"/>
    <property type="match status" value="1"/>
</dbReference>
<dbReference type="InterPro" id="IPR000719">
    <property type="entry name" value="Prot_kinase_dom"/>
</dbReference>
<organism evidence="7 8">
    <name type="scientific">Planobispora longispora</name>
    <dbReference type="NCBI Taxonomy" id="28887"/>
    <lineage>
        <taxon>Bacteria</taxon>
        <taxon>Bacillati</taxon>
        <taxon>Actinomycetota</taxon>
        <taxon>Actinomycetes</taxon>
        <taxon>Streptosporangiales</taxon>
        <taxon>Streptosporangiaceae</taxon>
        <taxon>Planobispora</taxon>
    </lineage>
</organism>
<sequence>MSPGTHPSPEDPGLRELRELPAGYRVLGRLGAGGQGVVYLAELAEPARSAESAGGERVAVKVLHRHAAGDLGPFLAEAEMIRRVRAFCTAQVVDSGVADGLPYLVTEYVDGPSLARVIDERGALRGAELVRLVFGTLTALAAVHQAGVVHRDFKPANVLLGRDGPRVIDFGIARLLDAAAGTGELVGTPPYMAPEQFDGAEAGPPADMFAWASTVVCAATGRPPFGTGPPPAVINRILNEPPDLGEAGELDDELRRLVTACLDKDPARRPTASGALMRLLGGEVPARELLPEGSRRAAPDAPPEGGVPAGGGPRGKDTAPPPAPDRARRPRRAVAVGTALAVALVAGGLVTARLLAAGDPPASSPSAAPPSSPDPVAPPTMAAEPTARTPVPGSGVTLHEDPADEMRVSSYWDRRSKEAPWFLRDPRSGAFRPVVEPRQAMEVAPGGRLVASLSALRLYTLDYDRVHIADRASGGSYDIRTVDRPLFTGDLSWNDDGTRLLLTVYAEARDDAPSVGFAVADPAGRTARVTRMPATEHPYIWGPEPGTVLQRGPGGAVRVYGLDGTPRRTIPGVGDLLRGGAVATAGGGLFLTACPDAPGDTCVWDYRSGAREARLRTGGRITVHGWLGAEHLLATRKGAKVSEVVMLDLSGKAVRVLADGPAAEVDKIALSYTRK</sequence>
<dbReference type="PROSITE" id="PS50011">
    <property type="entry name" value="PROTEIN_KINASE_DOM"/>
    <property type="match status" value="1"/>
</dbReference>
<dbReference type="InterPro" id="IPR011009">
    <property type="entry name" value="Kinase-like_dom_sf"/>
</dbReference>
<reference evidence="7 8" key="1">
    <citation type="submission" date="2021-01" db="EMBL/GenBank/DDBJ databases">
        <title>Whole genome shotgun sequence of Planobispora longispora NBRC 13918.</title>
        <authorList>
            <person name="Komaki H."/>
            <person name="Tamura T."/>
        </authorList>
    </citation>
    <scope>NUCLEOTIDE SEQUENCE [LARGE SCALE GENOMIC DNA]</scope>
    <source>
        <strain evidence="7 8">NBRC 13918</strain>
    </source>
</reference>
<dbReference type="AlphaFoldDB" id="A0A8J3RP85"/>
<feature type="domain" description="Protein kinase" evidence="6">
    <location>
        <begin position="24"/>
        <end position="290"/>
    </location>
</feature>
<dbReference type="InterPro" id="IPR008271">
    <property type="entry name" value="Ser/Thr_kinase_AS"/>
</dbReference>
<dbReference type="Gene3D" id="3.30.200.20">
    <property type="entry name" value="Phosphorylase Kinase, domain 1"/>
    <property type="match status" value="1"/>
</dbReference>
<keyword evidence="4" id="KW-0067">ATP-binding</keyword>
<gene>
    <name evidence="7" type="ORF">Plo01_41650</name>
</gene>
<keyword evidence="1" id="KW-0808">Transferase</keyword>
<evidence type="ECO:0000256" key="5">
    <source>
        <dbReference type="SAM" id="MobiDB-lite"/>
    </source>
</evidence>
<proteinExistence type="predicted"/>
<comment type="caution">
    <text evidence="7">The sequence shown here is derived from an EMBL/GenBank/DDBJ whole genome shotgun (WGS) entry which is preliminary data.</text>
</comment>